<dbReference type="GO" id="GO:0005829">
    <property type="term" value="C:cytosol"/>
    <property type="evidence" value="ECO:0007669"/>
    <property type="project" value="TreeGrafter"/>
</dbReference>
<keyword evidence="3" id="KW-0493">Microtubule</keyword>
<accession>A0A7S0PWD3</accession>
<comment type="subunit">
    <text evidence="3">Supercomplex made of cofactors A to E. Cofactors A and D function by capturing and stabilizing tubulin in a quasi-native conformation. Cofactor E binds to the cofactor D-tubulin complex; interaction with cofactor C then causes the release of tubulin polypeptides that are committed to the native state.</text>
</comment>
<keyword evidence="2 3" id="KW-0143">Chaperone</keyword>
<dbReference type="EMBL" id="HBEY01006654">
    <property type="protein sequence ID" value="CAD8599936.1"/>
    <property type="molecule type" value="Transcribed_RNA"/>
</dbReference>
<dbReference type="Gene3D" id="1.20.58.90">
    <property type="match status" value="1"/>
</dbReference>
<reference evidence="4" key="1">
    <citation type="submission" date="2021-01" db="EMBL/GenBank/DDBJ databases">
        <authorList>
            <person name="Corre E."/>
            <person name="Pelletier E."/>
            <person name="Niang G."/>
            <person name="Scheremetjew M."/>
            <person name="Finn R."/>
            <person name="Kale V."/>
            <person name="Holt S."/>
            <person name="Cochrane G."/>
            <person name="Meng A."/>
            <person name="Brown T."/>
            <person name="Cohen L."/>
        </authorList>
    </citation>
    <scope>NUCLEOTIDE SEQUENCE</scope>
    <source>
        <strain evidence="4">PLY182g</strain>
    </source>
</reference>
<dbReference type="GO" id="GO:0007021">
    <property type="term" value="P:tubulin complex assembly"/>
    <property type="evidence" value="ECO:0007669"/>
    <property type="project" value="UniProtKB-UniRule"/>
</dbReference>
<comment type="subcellular location">
    <subcellularLocation>
        <location evidence="3">Cytoplasm</location>
        <location evidence="3">Cytoskeleton</location>
    </subcellularLocation>
</comment>
<gene>
    <name evidence="4" type="ORF">CPEL01642_LOCUS3266</name>
</gene>
<dbReference type="PANTHER" id="PTHR21500:SF0">
    <property type="entry name" value="TUBULIN-SPECIFIC CHAPERONE A"/>
    <property type="match status" value="1"/>
</dbReference>
<evidence type="ECO:0000256" key="2">
    <source>
        <dbReference type="ARBA" id="ARBA00023186"/>
    </source>
</evidence>
<dbReference type="Pfam" id="PF02970">
    <property type="entry name" value="TBCA"/>
    <property type="match status" value="1"/>
</dbReference>
<organism evidence="4">
    <name type="scientific">Coccolithus braarudii</name>
    <dbReference type="NCBI Taxonomy" id="221442"/>
    <lineage>
        <taxon>Eukaryota</taxon>
        <taxon>Haptista</taxon>
        <taxon>Haptophyta</taxon>
        <taxon>Prymnesiophyceae</taxon>
        <taxon>Coccolithales</taxon>
        <taxon>Coccolithaceae</taxon>
        <taxon>Coccolithus</taxon>
    </lineage>
</organism>
<keyword evidence="3" id="KW-0963">Cytoplasm</keyword>
<comment type="similarity">
    <text evidence="1 3">Belongs to the TBCA family.</text>
</comment>
<sequence length="118" mass="13404">MAAAQIRELRIKTGSVNRMMKDLVASGREIERQVRRIQEYKDDPERDEHDVKKQEEVLDEYKSGRSEEFSRLGGFTTDLSECLDLCAEVIGFNISESEEVENANVAVGKARAILETKP</sequence>
<protein>
    <recommendedName>
        <fullName evidence="3">Tubulin-specific chaperone A</fullName>
    </recommendedName>
</protein>
<evidence type="ECO:0000313" key="4">
    <source>
        <dbReference type="EMBL" id="CAD8599936.1"/>
    </source>
</evidence>
<dbReference type="GO" id="GO:0048487">
    <property type="term" value="F:beta-tubulin binding"/>
    <property type="evidence" value="ECO:0007669"/>
    <property type="project" value="InterPro"/>
</dbReference>
<dbReference type="GO" id="GO:0005874">
    <property type="term" value="C:microtubule"/>
    <property type="evidence" value="ECO:0007669"/>
    <property type="project" value="UniProtKB-KW"/>
</dbReference>
<dbReference type="PANTHER" id="PTHR21500">
    <property type="entry name" value="TUBULIN-SPECIFIC CHAPERONE A"/>
    <property type="match status" value="1"/>
</dbReference>
<proteinExistence type="inferred from homology"/>
<evidence type="ECO:0000256" key="1">
    <source>
        <dbReference type="ARBA" id="ARBA00006806"/>
    </source>
</evidence>
<dbReference type="InterPro" id="IPR004226">
    <property type="entry name" value="TBCA"/>
</dbReference>
<name>A0A7S0PWD3_9EUKA</name>
<dbReference type="AlphaFoldDB" id="A0A7S0PWD3"/>
<dbReference type="InterPro" id="IPR036126">
    <property type="entry name" value="TBCA_sf"/>
</dbReference>
<keyword evidence="3" id="KW-0206">Cytoskeleton</keyword>
<evidence type="ECO:0000256" key="3">
    <source>
        <dbReference type="RuleBase" id="RU364030"/>
    </source>
</evidence>
<dbReference type="GO" id="GO:0007023">
    <property type="term" value="P:post-chaperonin tubulin folding pathway"/>
    <property type="evidence" value="ECO:0007669"/>
    <property type="project" value="UniProtKB-UniRule"/>
</dbReference>
<dbReference type="SUPFAM" id="SSF46988">
    <property type="entry name" value="Tubulin chaperone cofactor A"/>
    <property type="match status" value="1"/>
</dbReference>